<dbReference type="EMBL" id="JBHSKP010000007">
    <property type="protein sequence ID" value="MFC5152736.1"/>
    <property type="molecule type" value="Genomic_DNA"/>
</dbReference>
<dbReference type="Pfam" id="PF13599">
    <property type="entry name" value="Pentapeptide_4"/>
    <property type="match status" value="1"/>
</dbReference>
<sequence>MASRTFGRVTVTTPALDEPGLYLSVVDSLDSPRGVVQDFTYGDVDLRSLSLTGIQLITGRVSDVRAKQVEFDTLNLHGVEITSSDLGSVRWSRSKLTRVHFRDCKLMGTALDDVVLDDVLFEKCRFDYGSFEKVRATGSVVFVGCVFTEAAFTDCDLSDAVFSDCGLRLTDFGGGRYRDTDLRGNDLSQIRGVANLVKVRIDPSQQTDLAQALVDELSISIGDA</sequence>
<dbReference type="SUPFAM" id="SSF141571">
    <property type="entry name" value="Pentapeptide repeat-like"/>
    <property type="match status" value="1"/>
</dbReference>
<dbReference type="PANTHER" id="PTHR14136">
    <property type="entry name" value="BTB_POZ DOMAIN-CONTAINING PROTEIN KCTD9"/>
    <property type="match status" value="1"/>
</dbReference>
<protein>
    <submittedName>
        <fullName evidence="1">Pentapeptide repeat-containing protein</fullName>
    </submittedName>
</protein>
<evidence type="ECO:0000313" key="1">
    <source>
        <dbReference type="EMBL" id="MFC5152736.1"/>
    </source>
</evidence>
<dbReference type="Gene3D" id="2.160.20.80">
    <property type="entry name" value="E3 ubiquitin-protein ligase SopA"/>
    <property type="match status" value="1"/>
</dbReference>
<comment type="caution">
    <text evidence="1">The sequence shown here is derived from an EMBL/GenBank/DDBJ whole genome shotgun (WGS) entry which is preliminary data.</text>
</comment>
<dbReference type="InterPro" id="IPR001646">
    <property type="entry name" value="5peptide_repeat"/>
</dbReference>
<keyword evidence="2" id="KW-1185">Reference proteome</keyword>
<organism evidence="1 2">
    <name type="scientific">Streptomyces amakusaensis</name>
    <dbReference type="NCBI Taxonomy" id="67271"/>
    <lineage>
        <taxon>Bacteria</taxon>
        <taxon>Bacillati</taxon>
        <taxon>Actinomycetota</taxon>
        <taxon>Actinomycetes</taxon>
        <taxon>Kitasatosporales</taxon>
        <taxon>Streptomycetaceae</taxon>
        <taxon>Streptomyces</taxon>
    </lineage>
</organism>
<dbReference type="InterPro" id="IPR051082">
    <property type="entry name" value="Pentapeptide-BTB/POZ_domain"/>
</dbReference>
<gene>
    <name evidence="1" type="ORF">ACFPRH_13415</name>
</gene>
<name>A0ABW0AIF4_9ACTN</name>
<dbReference type="Proteomes" id="UP001596160">
    <property type="component" value="Unassembled WGS sequence"/>
</dbReference>
<reference evidence="2" key="1">
    <citation type="journal article" date="2019" name="Int. J. Syst. Evol. Microbiol.">
        <title>The Global Catalogue of Microorganisms (GCM) 10K type strain sequencing project: providing services to taxonomists for standard genome sequencing and annotation.</title>
        <authorList>
            <consortium name="The Broad Institute Genomics Platform"/>
            <consortium name="The Broad Institute Genome Sequencing Center for Infectious Disease"/>
            <person name="Wu L."/>
            <person name="Ma J."/>
        </authorList>
    </citation>
    <scope>NUCLEOTIDE SEQUENCE [LARGE SCALE GENOMIC DNA]</scope>
    <source>
        <strain evidence="2">PCU 266</strain>
    </source>
</reference>
<proteinExistence type="predicted"/>
<accession>A0ABW0AIF4</accession>
<evidence type="ECO:0000313" key="2">
    <source>
        <dbReference type="Proteomes" id="UP001596160"/>
    </source>
</evidence>
<dbReference type="RefSeq" id="WP_344479117.1">
    <property type="nucleotide sequence ID" value="NZ_BAAASB010000011.1"/>
</dbReference>
<dbReference type="PANTHER" id="PTHR14136:SF25">
    <property type="entry name" value="BTB_POZ DOMAIN-CONTAINING PROTEIN"/>
    <property type="match status" value="1"/>
</dbReference>